<dbReference type="InterPro" id="IPR029063">
    <property type="entry name" value="SAM-dependent_MTases_sf"/>
</dbReference>
<keyword evidence="7" id="KW-1185">Reference proteome</keyword>
<evidence type="ECO:0000256" key="4">
    <source>
        <dbReference type="ARBA" id="ARBA00038314"/>
    </source>
</evidence>
<comment type="pathway">
    <text evidence="1">Secondary metabolite biosynthesis.</text>
</comment>
<evidence type="ECO:0000256" key="1">
    <source>
        <dbReference type="ARBA" id="ARBA00005179"/>
    </source>
</evidence>
<feature type="region of interest" description="Disordered" evidence="5">
    <location>
        <begin position="1"/>
        <end position="20"/>
    </location>
</feature>
<dbReference type="AlphaFoldDB" id="A0A0H2SA19"/>
<proteinExistence type="inferred from homology"/>
<protein>
    <recommendedName>
        <fullName evidence="8">Methyltransferase domain-containing protein</fullName>
    </recommendedName>
</protein>
<dbReference type="EMBL" id="KQ085882">
    <property type="protein sequence ID" value="KLO20709.1"/>
    <property type="molecule type" value="Genomic_DNA"/>
</dbReference>
<evidence type="ECO:0008006" key="8">
    <source>
        <dbReference type="Google" id="ProtNLM"/>
    </source>
</evidence>
<name>A0A0H2SA19_9AGAM</name>
<dbReference type="PANTHER" id="PTHR35897:SF1">
    <property type="entry name" value="METHYLTRANSFERASE AUSD"/>
    <property type="match status" value="1"/>
</dbReference>
<accession>A0A0H2SA19</accession>
<dbReference type="SUPFAM" id="SSF53335">
    <property type="entry name" value="S-adenosyl-L-methionine-dependent methyltransferases"/>
    <property type="match status" value="1"/>
</dbReference>
<evidence type="ECO:0000256" key="3">
    <source>
        <dbReference type="ARBA" id="ARBA00022691"/>
    </source>
</evidence>
<dbReference type="PANTHER" id="PTHR35897">
    <property type="entry name" value="METHYLTRANSFERASE AUSD"/>
    <property type="match status" value="1"/>
</dbReference>
<evidence type="ECO:0000256" key="2">
    <source>
        <dbReference type="ARBA" id="ARBA00022679"/>
    </source>
</evidence>
<dbReference type="Proteomes" id="UP000053477">
    <property type="component" value="Unassembled WGS sequence"/>
</dbReference>
<evidence type="ECO:0000313" key="6">
    <source>
        <dbReference type="EMBL" id="KLO20709.1"/>
    </source>
</evidence>
<keyword evidence="3" id="KW-0949">S-adenosyl-L-methionine</keyword>
<keyword evidence="2" id="KW-0808">Transferase</keyword>
<dbReference type="STRING" id="27342.A0A0H2SA19"/>
<feature type="compositionally biased region" description="Polar residues" evidence="5">
    <location>
        <begin position="1"/>
        <end position="12"/>
    </location>
</feature>
<sequence>MEGTTENTQLEGSTAPPRFTELTLDPSLYDPSPEQVAFFKQQTGIESDEELKAHILSVQKEAWEIVHYICIRTFGFTKLMISRNPHYPELLKLGRERPGAIYLEFACCFGNDARKAISDGFPMENVICSDIEEPFWNLGHKLFKTTQETFPLAFCPCDVFNTSHITPREPFYSPPETPRPLLSCLTSLNPLQGHVSVIHTAAFFHLFNKEEQIQAARKLASLLSPEPGSMIFGAHSSQPADGQREYTNARGKRIYAFSPEQWEELWNGEIFKKGSVEVKSEIVERDLRMVGPMPALRDRKRAFAMWWCIKRL</sequence>
<dbReference type="InterPro" id="IPR051654">
    <property type="entry name" value="Meroterpenoid_MTases"/>
</dbReference>
<evidence type="ECO:0000313" key="7">
    <source>
        <dbReference type="Proteomes" id="UP000053477"/>
    </source>
</evidence>
<dbReference type="GO" id="GO:0016740">
    <property type="term" value="F:transferase activity"/>
    <property type="evidence" value="ECO:0007669"/>
    <property type="project" value="UniProtKB-KW"/>
</dbReference>
<dbReference type="Gene3D" id="3.40.50.150">
    <property type="entry name" value="Vaccinia Virus protein VP39"/>
    <property type="match status" value="1"/>
</dbReference>
<dbReference type="InParanoid" id="A0A0H2SA19"/>
<evidence type="ECO:0000256" key="5">
    <source>
        <dbReference type="SAM" id="MobiDB-lite"/>
    </source>
</evidence>
<gene>
    <name evidence="6" type="ORF">SCHPADRAFT_897966</name>
</gene>
<comment type="similarity">
    <text evidence="4">Belongs to the class I-like SAM-binding methyltransferase superfamily.</text>
</comment>
<organism evidence="6 7">
    <name type="scientific">Schizopora paradoxa</name>
    <dbReference type="NCBI Taxonomy" id="27342"/>
    <lineage>
        <taxon>Eukaryota</taxon>
        <taxon>Fungi</taxon>
        <taxon>Dikarya</taxon>
        <taxon>Basidiomycota</taxon>
        <taxon>Agaricomycotina</taxon>
        <taxon>Agaricomycetes</taxon>
        <taxon>Hymenochaetales</taxon>
        <taxon>Schizoporaceae</taxon>
        <taxon>Schizopora</taxon>
    </lineage>
</organism>
<dbReference type="OrthoDB" id="2094832at2759"/>
<reference evidence="6 7" key="1">
    <citation type="submission" date="2015-04" db="EMBL/GenBank/DDBJ databases">
        <title>Complete genome sequence of Schizopora paradoxa KUC8140, a cosmopolitan wood degrader in East Asia.</title>
        <authorList>
            <consortium name="DOE Joint Genome Institute"/>
            <person name="Min B."/>
            <person name="Park H."/>
            <person name="Jang Y."/>
            <person name="Kim J.-J."/>
            <person name="Kim K.H."/>
            <person name="Pangilinan J."/>
            <person name="Lipzen A."/>
            <person name="Riley R."/>
            <person name="Grigoriev I.V."/>
            <person name="Spatafora J.W."/>
            <person name="Choi I.-G."/>
        </authorList>
    </citation>
    <scope>NUCLEOTIDE SEQUENCE [LARGE SCALE GENOMIC DNA]</scope>
    <source>
        <strain evidence="6 7">KUC8140</strain>
    </source>
</reference>